<keyword evidence="4" id="KW-0808">Transferase</keyword>
<feature type="coiled-coil region" evidence="8">
    <location>
        <begin position="154"/>
        <end position="204"/>
    </location>
</feature>
<evidence type="ECO:0000256" key="7">
    <source>
        <dbReference type="PROSITE-ProRule" id="PRU00259"/>
    </source>
</evidence>
<dbReference type="UniPathway" id="UPA00143"/>
<feature type="chain" id="PRO_5012192036" description="RING-type E3 ubiquitin transferase" evidence="10">
    <location>
        <begin position="21"/>
        <end position="1311"/>
    </location>
</feature>
<dbReference type="GO" id="GO:0007166">
    <property type="term" value="P:cell surface receptor signaling pathway"/>
    <property type="evidence" value="ECO:0007669"/>
    <property type="project" value="InterPro"/>
</dbReference>
<feature type="compositionally biased region" description="Basic and acidic residues" evidence="9">
    <location>
        <begin position="910"/>
        <end position="930"/>
    </location>
</feature>
<keyword evidence="8" id="KW-0175">Coiled coil</keyword>
<evidence type="ECO:0000256" key="2">
    <source>
        <dbReference type="ARBA" id="ARBA00004906"/>
    </source>
</evidence>
<dbReference type="InterPro" id="IPR036537">
    <property type="entry name" value="Adaptor_Cbl_N_dom_sf"/>
</dbReference>
<sequence length="1311" mass="138914">MAEALTALAGLATIVQMAIAAGMKAKSHKHNVQALVRRLKLVPPLIEEVRASRTPLTEAQLNVFENLEHAMQRAKDLLTKCSENSKLYMIFRGDSIVQKFRDVGLDLDRCLSALPLVQLKVSDGTLEKIEEVSVALRETKFKVDVVDQNLSLKIAEALKEQREAQQVNEDLLRSLATQLDLTTVQASRAEEKGLLRDREEARAEKERGEEAYINQIIHLLDTLELADSSSRKESPKSVLVPPPQPPDEFRCPVSLDLMADPVILDSGHTFERAYIQKWLDDGHRTCPISRKPLMTLKLIPNQTLKGMIITWCEKNHVPLPTLPVLRMEPLADVAPSADVAREADVAPAILEGFKGLRFNNDFSGSSAEWEEYEIAERGSKKRRGISKFEEELSRFAGHQTGLAELFGKPGSRRSKANEMIRGVEAAPQRLMLYNIETESGGSGPIAEGLAFGASNADAVSTGPSPTSGQSSDGSKNRNSGQLSDRSRNSGQLPDGLKNSGQFSDGLKNSGQFSDGFSALGDLYNSGSLKLGDPDAYASVDIRDLMCESPLRDDVIAPIDDVSIPLGDGLLGFGGGEQGPGDSSPSRGSGLFGEPKFRLSWARRNSENKLLLPEMCPSTSYQAELGSLESPQGLGSDPLGGVTEQGYQGMLLKPHGFETQRESGKERVLEEGLRLADGHSGPQDGYQEKRSLPLDFLLETSPSGGQSHRHGHKEHLRPLARGGASVHGVKKGGVSKGAAHSGSGHNREGLTNGVFGIGSTGNGGLDWAGGMGGIGGQPHKESLQGALAGAGEVSAKGGGGVNGLRVTEGVKVQKGGAHGGLAGDNSIDGVSANRAQVANGLGANGHGANGLGANGHRPPSLTARTLSGAGGVSSRRTFSQQLHHFDWEIDGLESSPSPPELIRGAGALLNGRDRSKSSRRSSDPVRQEGRLESAAVHRRGASLPQEPAGPSPPLRSPRSPPMCPILDDFLLDAPAQSPREFGHRVTAPAPDVRAAARTDRPGSGGDKPKPYLTTPEEVTALLDALDSDDVMVKRHAAEQLRALGKNSNANRATIAAAGAIPLLLGMIDSPDALVQEHAITAILNLSINDVNKTALTVAGAIPALVEVLASPWSSGGAKEAAAATLFSLSVMDDCKVTIGDAGAIPHLVDLLRNGTPRGRKDAVTALFNLSIFSGNKVRILKAKAVPLLVTLVRDTSVREKCVAVLANLSTMKDGRSKIGDAGGVAVLVDQVEVGTPRSKENAAATLLQMGVNSSRYTAEMIQAGAISPLLALSQDGTPRAKEKALALIRHFREQRKGEAVRGHPTDQGVGSL</sequence>
<dbReference type="PROSITE" id="PS51698">
    <property type="entry name" value="U_BOX"/>
    <property type="match status" value="1"/>
</dbReference>
<dbReference type="PANTHER" id="PTHR23315">
    <property type="entry name" value="U BOX DOMAIN-CONTAINING"/>
    <property type="match status" value="1"/>
</dbReference>
<feature type="region of interest" description="Disordered" evidence="9">
    <location>
        <begin position="456"/>
        <end position="507"/>
    </location>
</feature>
<dbReference type="SUPFAM" id="SSF57850">
    <property type="entry name" value="RING/U-box"/>
    <property type="match status" value="1"/>
</dbReference>
<keyword evidence="5" id="KW-0677">Repeat</keyword>
<dbReference type="OrthoDB" id="7537227at2759"/>
<dbReference type="GO" id="GO:0016567">
    <property type="term" value="P:protein ubiquitination"/>
    <property type="evidence" value="ECO:0007669"/>
    <property type="project" value="UniProtKB-UniPathway"/>
</dbReference>
<accession>A0A1Y1HNZ6</accession>
<dbReference type="GO" id="GO:0005634">
    <property type="term" value="C:nucleus"/>
    <property type="evidence" value="ECO:0000318"/>
    <property type="project" value="GO_Central"/>
</dbReference>
<evidence type="ECO:0000256" key="3">
    <source>
        <dbReference type="ARBA" id="ARBA00012483"/>
    </source>
</evidence>
<feature type="domain" description="U-box" evidence="11">
    <location>
        <begin position="244"/>
        <end position="318"/>
    </location>
</feature>
<comment type="pathway">
    <text evidence="2">Protein modification; protein ubiquitination.</text>
</comment>
<dbReference type="InterPro" id="IPR058678">
    <property type="entry name" value="ARM_PUB"/>
</dbReference>
<dbReference type="InterPro" id="IPR016024">
    <property type="entry name" value="ARM-type_fold"/>
</dbReference>
<feature type="region of interest" description="Disordered" evidence="9">
    <location>
        <begin position="889"/>
        <end position="965"/>
    </location>
</feature>
<dbReference type="CDD" id="cd21037">
    <property type="entry name" value="MLKL_NTD"/>
    <property type="match status" value="1"/>
</dbReference>
<dbReference type="FunFam" id="1.25.10.10:FF:000082">
    <property type="entry name" value="RING-type E3 ubiquitin transferase"/>
    <property type="match status" value="1"/>
</dbReference>
<feature type="repeat" description="ARM" evidence="7">
    <location>
        <begin position="1098"/>
        <end position="1142"/>
    </location>
</feature>
<dbReference type="OMA" id="ASLEHCI"/>
<feature type="compositionally biased region" description="Low complexity" evidence="9">
    <location>
        <begin position="579"/>
        <end position="588"/>
    </location>
</feature>
<dbReference type="SMART" id="SM00504">
    <property type="entry name" value="Ubox"/>
    <property type="match status" value="1"/>
</dbReference>
<dbReference type="InterPro" id="IPR057623">
    <property type="entry name" value="PUB12-19-like_N"/>
</dbReference>
<dbReference type="InterPro" id="IPR059179">
    <property type="entry name" value="MLKL-like_MCAfunc"/>
</dbReference>
<dbReference type="InterPro" id="IPR003613">
    <property type="entry name" value="Ubox_domain"/>
</dbReference>
<feature type="region of interest" description="Disordered" evidence="9">
    <location>
        <begin position="569"/>
        <end position="590"/>
    </location>
</feature>
<feature type="compositionally biased region" description="Polar residues" evidence="9">
    <location>
        <begin position="476"/>
        <end position="491"/>
    </location>
</feature>
<dbReference type="FunFam" id="1.20.930.20:FF:000002">
    <property type="entry name" value="RING-type E3 ubiquitin transferase"/>
    <property type="match status" value="1"/>
</dbReference>
<dbReference type="SUPFAM" id="SSF48371">
    <property type="entry name" value="ARM repeat"/>
    <property type="match status" value="1"/>
</dbReference>
<dbReference type="InterPro" id="IPR011989">
    <property type="entry name" value="ARM-like"/>
</dbReference>
<dbReference type="GO" id="GO:0005737">
    <property type="term" value="C:cytoplasm"/>
    <property type="evidence" value="ECO:0000318"/>
    <property type="project" value="GO_Central"/>
</dbReference>
<comment type="catalytic activity">
    <reaction evidence="1">
        <text>S-ubiquitinyl-[E2 ubiquitin-conjugating enzyme]-L-cysteine + [acceptor protein]-L-lysine = [E2 ubiquitin-conjugating enzyme]-L-cysteine + N(6)-ubiquitinyl-[acceptor protein]-L-lysine.</text>
        <dbReference type="EC" id="2.3.2.27"/>
    </reaction>
</comment>
<evidence type="ECO:0000256" key="1">
    <source>
        <dbReference type="ARBA" id="ARBA00000900"/>
    </source>
</evidence>
<dbReference type="GO" id="GO:0061630">
    <property type="term" value="F:ubiquitin protein ligase activity"/>
    <property type="evidence" value="ECO:0007669"/>
    <property type="project" value="UniProtKB-EC"/>
</dbReference>
<feature type="repeat" description="ARM" evidence="7">
    <location>
        <begin position="1182"/>
        <end position="1222"/>
    </location>
</feature>
<evidence type="ECO:0000256" key="5">
    <source>
        <dbReference type="ARBA" id="ARBA00022737"/>
    </source>
</evidence>
<keyword evidence="10" id="KW-0732">Signal</keyword>
<feature type="compositionally biased region" description="Low complexity" evidence="9">
    <location>
        <begin position="460"/>
        <end position="473"/>
    </location>
</feature>
<feature type="compositionally biased region" description="Polar residues" evidence="9">
    <location>
        <begin position="498"/>
        <end position="507"/>
    </location>
</feature>
<evidence type="ECO:0000256" key="6">
    <source>
        <dbReference type="ARBA" id="ARBA00022786"/>
    </source>
</evidence>
<name>A0A1Y1HNZ6_KLENI</name>
<feature type="compositionally biased region" description="Pro residues" evidence="9">
    <location>
        <begin position="946"/>
        <end position="962"/>
    </location>
</feature>
<feature type="repeat" description="ARM" evidence="7">
    <location>
        <begin position="1057"/>
        <end position="1099"/>
    </location>
</feature>
<keyword evidence="13" id="KW-1185">Reference proteome</keyword>
<dbReference type="EC" id="2.3.2.27" evidence="3"/>
<dbReference type="STRING" id="105231.A0A1Y1HNZ6"/>
<dbReference type="Pfam" id="PF25368">
    <property type="entry name" value="PUB10_N"/>
    <property type="match status" value="1"/>
</dbReference>
<dbReference type="SMART" id="SM00185">
    <property type="entry name" value="ARM"/>
    <property type="match status" value="6"/>
</dbReference>
<reference evidence="12 13" key="1">
    <citation type="journal article" date="2014" name="Nat. Commun.">
        <title>Klebsormidium flaccidum genome reveals primary factors for plant terrestrial adaptation.</title>
        <authorList>
            <person name="Hori K."/>
            <person name="Maruyama F."/>
            <person name="Fujisawa T."/>
            <person name="Togashi T."/>
            <person name="Yamamoto N."/>
            <person name="Seo M."/>
            <person name="Sato S."/>
            <person name="Yamada T."/>
            <person name="Mori H."/>
            <person name="Tajima N."/>
            <person name="Moriyama T."/>
            <person name="Ikeuchi M."/>
            <person name="Watanabe M."/>
            <person name="Wada H."/>
            <person name="Kobayashi K."/>
            <person name="Saito M."/>
            <person name="Masuda T."/>
            <person name="Sasaki-Sekimoto Y."/>
            <person name="Mashiguchi K."/>
            <person name="Awai K."/>
            <person name="Shimojima M."/>
            <person name="Masuda S."/>
            <person name="Iwai M."/>
            <person name="Nobusawa T."/>
            <person name="Narise T."/>
            <person name="Kondo S."/>
            <person name="Saito H."/>
            <person name="Sato R."/>
            <person name="Murakawa M."/>
            <person name="Ihara Y."/>
            <person name="Oshima-Yamada Y."/>
            <person name="Ohtaka K."/>
            <person name="Satoh M."/>
            <person name="Sonobe K."/>
            <person name="Ishii M."/>
            <person name="Ohtani R."/>
            <person name="Kanamori-Sato M."/>
            <person name="Honoki R."/>
            <person name="Miyazaki D."/>
            <person name="Mochizuki H."/>
            <person name="Umetsu J."/>
            <person name="Higashi K."/>
            <person name="Shibata D."/>
            <person name="Kamiya Y."/>
            <person name="Sato N."/>
            <person name="Nakamura Y."/>
            <person name="Tabata S."/>
            <person name="Ida S."/>
            <person name="Kurokawa K."/>
            <person name="Ohta H."/>
        </authorList>
    </citation>
    <scope>NUCLEOTIDE SEQUENCE [LARGE SCALE GENOMIC DNA]</scope>
    <source>
        <strain evidence="12 13">NIES-2285</strain>
    </source>
</reference>
<dbReference type="PANTHER" id="PTHR23315:SF7">
    <property type="entry name" value="U-BOX DOMAIN-CONTAINING PROTEIN 4"/>
    <property type="match status" value="1"/>
</dbReference>
<organism evidence="12 13">
    <name type="scientific">Klebsormidium nitens</name>
    <name type="common">Green alga</name>
    <name type="synonym">Ulothrix nitens</name>
    <dbReference type="NCBI Taxonomy" id="105231"/>
    <lineage>
        <taxon>Eukaryota</taxon>
        <taxon>Viridiplantae</taxon>
        <taxon>Streptophyta</taxon>
        <taxon>Klebsormidiophyceae</taxon>
        <taxon>Klebsormidiales</taxon>
        <taxon>Klebsormidiaceae</taxon>
        <taxon>Klebsormidium</taxon>
    </lineage>
</organism>
<gene>
    <name evidence="12" type="ORF">KFL_000210150</name>
</gene>
<feature type="region of interest" description="Disordered" evidence="9">
    <location>
        <begin position="723"/>
        <end position="748"/>
    </location>
</feature>
<dbReference type="Pfam" id="PF25598">
    <property type="entry name" value="ARM_PUB"/>
    <property type="match status" value="1"/>
</dbReference>
<dbReference type="InterPro" id="IPR000225">
    <property type="entry name" value="Armadillo"/>
</dbReference>
<dbReference type="FunFam" id="3.30.40.10:FF:000442">
    <property type="entry name" value="RING-type E3 ubiquitin transferase"/>
    <property type="match status" value="1"/>
</dbReference>
<evidence type="ECO:0000313" key="13">
    <source>
        <dbReference type="Proteomes" id="UP000054558"/>
    </source>
</evidence>
<protein>
    <recommendedName>
        <fullName evidence="3">RING-type E3 ubiquitin transferase</fullName>
        <ecNumber evidence="3">2.3.2.27</ecNumber>
    </recommendedName>
</protein>
<dbReference type="Gene3D" id="1.25.10.10">
    <property type="entry name" value="Leucine-rich Repeat Variant"/>
    <property type="match status" value="1"/>
</dbReference>
<evidence type="ECO:0000256" key="8">
    <source>
        <dbReference type="SAM" id="Coils"/>
    </source>
</evidence>
<feature type="region of interest" description="Disordered" evidence="9">
    <location>
        <begin position="979"/>
        <end position="1012"/>
    </location>
</feature>
<dbReference type="InterPro" id="IPR045210">
    <property type="entry name" value="RING-Ubox_PUB"/>
</dbReference>
<evidence type="ECO:0000259" key="11">
    <source>
        <dbReference type="PROSITE" id="PS51698"/>
    </source>
</evidence>
<feature type="region of interest" description="Disordered" evidence="9">
    <location>
        <begin position="847"/>
        <end position="874"/>
    </location>
</feature>
<dbReference type="EMBL" id="DF236970">
    <property type="protein sequence ID" value="GAQ78929.1"/>
    <property type="molecule type" value="Genomic_DNA"/>
</dbReference>
<feature type="repeat" description="ARM" evidence="7">
    <location>
        <begin position="1141"/>
        <end position="1183"/>
    </location>
</feature>
<feature type="compositionally biased region" description="Gly residues" evidence="9">
    <location>
        <begin position="569"/>
        <end position="578"/>
    </location>
</feature>
<keyword evidence="6" id="KW-0833">Ubl conjugation pathway</keyword>
<feature type="signal peptide" evidence="10">
    <location>
        <begin position="1"/>
        <end position="20"/>
    </location>
</feature>
<proteinExistence type="predicted"/>
<dbReference type="Pfam" id="PF04564">
    <property type="entry name" value="U-box"/>
    <property type="match status" value="1"/>
</dbReference>
<dbReference type="Proteomes" id="UP000054558">
    <property type="component" value="Unassembled WGS sequence"/>
</dbReference>
<evidence type="ECO:0000256" key="4">
    <source>
        <dbReference type="ARBA" id="ARBA00022679"/>
    </source>
</evidence>
<dbReference type="Gene3D" id="3.30.40.10">
    <property type="entry name" value="Zinc/RING finger domain, C3HC4 (zinc finger)"/>
    <property type="match status" value="1"/>
</dbReference>
<dbReference type="CDD" id="cd16664">
    <property type="entry name" value="RING-Ubox_PUB"/>
    <property type="match status" value="1"/>
</dbReference>
<evidence type="ECO:0000313" key="12">
    <source>
        <dbReference type="EMBL" id="GAQ78929.1"/>
    </source>
</evidence>
<dbReference type="InterPro" id="IPR013083">
    <property type="entry name" value="Znf_RING/FYVE/PHD"/>
</dbReference>
<dbReference type="Gene3D" id="1.20.930.20">
    <property type="entry name" value="Adaptor protein Cbl, N-terminal domain"/>
    <property type="match status" value="1"/>
</dbReference>
<dbReference type="PROSITE" id="PS50176">
    <property type="entry name" value="ARM_REPEAT"/>
    <property type="match status" value="4"/>
</dbReference>
<evidence type="ECO:0000256" key="9">
    <source>
        <dbReference type="SAM" id="MobiDB-lite"/>
    </source>
</evidence>
<evidence type="ECO:0000256" key="10">
    <source>
        <dbReference type="SAM" id="SignalP"/>
    </source>
</evidence>